<dbReference type="STRING" id="451379.A0A0N5A9S6"/>
<dbReference type="InterPro" id="IPR003886">
    <property type="entry name" value="NIDO_dom"/>
</dbReference>
<keyword evidence="3 5" id="KW-1133">Transmembrane helix</keyword>
<keyword evidence="6" id="KW-0732">Signal</keyword>
<keyword evidence="4 5" id="KW-0472">Membrane</keyword>
<feature type="chain" id="PRO_5007419353" evidence="6">
    <location>
        <begin position="19"/>
        <end position="1422"/>
    </location>
</feature>
<dbReference type="Pfam" id="PF03782">
    <property type="entry name" value="AMOP"/>
    <property type="match status" value="1"/>
</dbReference>
<evidence type="ECO:0000313" key="10">
    <source>
        <dbReference type="WBParaSite" id="SMUV_0000088101-mRNA-1"/>
    </source>
</evidence>
<feature type="signal peptide" evidence="6">
    <location>
        <begin position="1"/>
        <end position="18"/>
    </location>
</feature>
<dbReference type="SMART" id="SM00723">
    <property type="entry name" value="AMOP"/>
    <property type="match status" value="1"/>
</dbReference>
<proteinExistence type="predicted"/>
<feature type="transmembrane region" description="Helical" evidence="5">
    <location>
        <begin position="1293"/>
        <end position="1317"/>
    </location>
</feature>
<evidence type="ECO:0000256" key="2">
    <source>
        <dbReference type="ARBA" id="ARBA00022692"/>
    </source>
</evidence>
<dbReference type="InterPro" id="IPR057018">
    <property type="entry name" value="F54D1_6-like_Ig-like"/>
</dbReference>
<evidence type="ECO:0000256" key="4">
    <source>
        <dbReference type="ARBA" id="ARBA00023136"/>
    </source>
</evidence>
<dbReference type="Pfam" id="PF24464">
    <property type="entry name" value="Ig_F54D1_6_2"/>
    <property type="match status" value="1"/>
</dbReference>
<dbReference type="InterPro" id="IPR005533">
    <property type="entry name" value="AMOP_dom"/>
</dbReference>
<evidence type="ECO:0000256" key="6">
    <source>
        <dbReference type="SAM" id="SignalP"/>
    </source>
</evidence>
<evidence type="ECO:0000313" key="9">
    <source>
        <dbReference type="Proteomes" id="UP000046393"/>
    </source>
</evidence>
<keyword evidence="2 5" id="KW-0812">Transmembrane</keyword>
<dbReference type="Pfam" id="PF24678">
    <property type="entry name" value="DUF7658"/>
    <property type="match status" value="1"/>
</dbReference>
<evidence type="ECO:0000259" key="8">
    <source>
        <dbReference type="PROSITE" id="PS51220"/>
    </source>
</evidence>
<dbReference type="InterPro" id="IPR057017">
    <property type="entry name" value="F54D1_6-like_C"/>
</dbReference>
<dbReference type="WBParaSite" id="SMUV_0000088101-mRNA-1">
    <property type="protein sequence ID" value="SMUV_0000088101-mRNA-1"/>
    <property type="gene ID" value="SMUV_0000088101"/>
</dbReference>
<evidence type="ECO:0000259" key="7">
    <source>
        <dbReference type="PROSITE" id="PS50856"/>
    </source>
</evidence>
<protein>
    <submittedName>
        <fullName evidence="10">Protein mesh</fullName>
    </submittedName>
</protein>
<dbReference type="GO" id="GO:0016020">
    <property type="term" value="C:membrane"/>
    <property type="evidence" value="ECO:0007669"/>
    <property type="project" value="UniProtKB-SubCell"/>
</dbReference>
<feature type="domain" description="AMOP" evidence="7">
    <location>
        <begin position="620"/>
        <end position="818"/>
    </location>
</feature>
<dbReference type="PANTHER" id="PTHR13802">
    <property type="entry name" value="MUCIN 4-RELATED"/>
    <property type="match status" value="1"/>
</dbReference>
<dbReference type="PROSITE" id="PS51220">
    <property type="entry name" value="NIDO"/>
    <property type="match status" value="1"/>
</dbReference>
<dbReference type="Pfam" id="PF24462">
    <property type="entry name" value="Ig_F54D1_6"/>
    <property type="match status" value="1"/>
</dbReference>
<dbReference type="PROSITE" id="PS50856">
    <property type="entry name" value="AMOP"/>
    <property type="match status" value="1"/>
</dbReference>
<dbReference type="Proteomes" id="UP000046393">
    <property type="component" value="Unplaced"/>
</dbReference>
<organism evidence="9 10">
    <name type="scientific">Syphacia muris</name>
    <dbReference type="NCBI Taxonomy" id="451379"/>
    <lineage>
        <taxon>Eukaryota</taxon>
        <taxon>Metazoa</taxon>
        <taxon>Ecdysozoa</taxon>
        <taxon>Nematoda</taxon>
        <taxon>Chromadorea</taxon>
        <taxon>Rhabditida</taxon>
        <taxon>Spirurina</taxon>
        <taxon>Oxyuridomorpha</taxon>
        <taxon>Oxyuroidea</taxon>
        <taxon>Oxyuridae</taxon>
        <taxon>Syphacia</taxon>
    </lineage>
</organism>
<feature type="domain" description="NIDO" evidence="8">
    <location>
        <begin position="149"/>
        <end position="312"/>
    </location>
</feature>
<reference evidence="10" key="1">
    <citation type="submission" date="2016-04" db="UniProtKB">
        <authorList>
            <consortium name="WormBaseParasite"/>
        </authorList>
    </citation>
    <scope>IDENTIFICATION</scope>
</reference>
<dbReference type="InterPro" id="IPR051495">
    <property type="entry name" value="Epithelial_Barrier/Signaling"/>
</dbReference>
<evidence type="ECO:0000256" key="5">
    <source>
        <dbReference type="SAM" id="Phobius"/>
    </source>
</evidence>
<dbReference type="Pfam" id="PF06119">
    <property type="entry name" value="NIDO"/>
    <property type="match status" value="1"/>
</dbReference>
<dbReference type="InterPro" id="IPR057019">
    <property type="entry name" value="F54D1_6-like_Ig-like_2"/>
</dbReference>
<dbReference type="Pfam" id="PF24469">
    <property type="entry name" value="F54D1_6_C"/>
    <property type="match status" value="1"/>
</dbReference>
<dbReference type="InterPro" id="IPR056075">
    <property type="entry name" value="DUF7658"/>
</dbReference>
<dbReference type="PANTHER" id="PTHR13802:SF60">
    <property type="entry name" value="PROTEIN CBG06057"/>
    <property type="match status" value="1"/>
</dbReference>
<accession>A0A0N5A9S6</accession>
<keyword evidence="9" id="KW-1185">Reference proteome</keyword>
<evidence type="ECO:0000256" key="1">
    <source>
        <dbReference type="ARBA" id="ARBA00004370"/>
    </source>
</evidence>
<sequence>MIRQWLVFVFASICCVFGQISDDQQTFSSHPRGTLEQGNLLKYGTTVGDYSISNNQQPNGYKILLSYSFPFYGGRYNYTLISTNGYVGFGYFSDSSSHDFVIGKDSGYPTKSDPAFIAPYLCRQKIGATFGRQSAIYYRVEMRSVGSVQYITQNRNHCSGRQRHIYCDHQSNLLLDEIQLILQVTSNLLAEGVAGASAFRADSALIVTWENVQPSIGNENTFSTYQLIWATDAAGTLSYTIINYDRLGYEASDLNGGTQTGRCRALFNGGNQTGTVMVDLSSSTKDRPSSLAERSSVPHIVRGRYLHRVDDVVRPCGCSNKTGGTFPMMIYPNIVNMLGQKSVEVNALCLDPHRKYNLMIEQRDVGLSPCIVFGYHLKYLLQTAPCDVINSAIARCYLPRILDWGTKTVYFQPADLANDEKAYIGYMYFVPPTLDPMRLDIGNVYQWFANPVPENMHISWYPRNFTNRAVLNGLNAIDNPSLYAMQLGLYVVGYKEAADKNAKKFVPTYRVLARVTTIKNPGDEKWRWNLFSYEIRTTEVEEWYLTEWERENELYTYRFGYLKLAPVLVITPEMDHVIDDRSLQSGILSSPISIHWLWTIGDASLSPSIVNDREEKKKFIKYKATQMCKDWFDEDGTLTNFIRTTETNASCPCKEIQAKLDIGRFMPHPRCSQLFRDVTCTETLGSRNCYMSAQNVRGVFSDVNHPGSGRSLNTAFFYSYSTHYGQVCCYDDFGYLMQSSYQPLIKIDESTPYSPGFPMRAYEFGTYPYQGMFEASSLINACSCLQIFGLSAFHHDMMPYYLCCKYADFRCQMFYWRRPSSACQEYEPPNIASIMGAGSITTLNRNRYVYNDPGIYNLLYASEASITPQVRIQGRFERFPDRSVPFGIHFVSSVDQQQQELVQPSNVTVLTGIALDSSDSDRVHVILRKDTARGRYRTTILVNDVIRYFDHMQLQRFKGVTIYVNDVQRGQAEVYVVLDKAQIGIRIRESYALDMDRFATYMESFGLLDILVSVPPQYKTHATEELNSEKTTIEGLLCPYDDSAIPEDVKINEKINEYSAKYRVKSESQVMTVSKIWKASSPFQLDLFDSSSDSVWHVLPDADLKQAVYVASSQYYRTEYHRPTVQTLEEFKQFCKNREKGYVDQLSYELWSKEYKRCPQTVFSVEDMCGTDKSCEIDAIYLQANALGYRNKEEFQTLQEELQQSLKKYNSCGAISLEYPEYMRRGSKSSAPAYLEGDHAFFSCFQDHVAKGDMEYHCSREPSYHDSNVFITRWNHGYQPWCRPRTLDNFITWSFWIGVVIAAIALIAIIFLFCWTIKQKHIKKQTRKSSVSVMPKSMEMQPLNDIDPLPVHYDKNVKKITPASSFNDSYFSNVEAPSTMVKRSHSQPFLDNYQQVESGFVRPYVQQRRPSYSGLSGLSTGV</sequence>
<name>A0A0N5A9S6_9BILA</name>
<comment type="subcellular location">
    <subcellularLocation>
        <location evidence="1">Membrane</location>
    </subcellularLocation>
</comment>
<evidence type="ECO:0000256" key="3">
    <source>
        <dbReference type="ARBA" id="ARBA00022989"/>
    </source>
</evidence>
<dbReference type="GO" id="GO:0007160">
    <property type="term" value="P:cell-matrix adhesion"/>
    <property type="evidence" value="ECO:0007669"/>
    <property type="project" value="InterPro"/>
</dbReference>
<dbReference type="SMART" id="SM00539">
    <property type="entry name" value="NIDO"/>
    <property type="match status" value="1"/>
</dbReference>